<name>A0ABR2L9I1_9EUKA</name>
<sequence length="129" mass="15526">MKSIKNKEKSIDTYSGLRNAIQKEVLRAWDHLHEDTNEPRKIKIIDFAKDWIRNNVTSNPPHVLIQRYDYLLSEEDKHKEKIDEKYLKRTQKKGMPNQTSITRKTEFTLSEISIKHWIENRKAFESKSW</sequence>
<reference evidence="1 2" key="1">
    <citation type="submission" date="2024-04" db="EMBL/GenBank/DDBJ databases">
        <title>Tritrichomonas musculus Genome.</title>
        <authorList>
            <person name="Alves-Ferreira E."/>
            <person name="Grigg M."/>
            <person name="Lorenzi H."/>
            <person name="Galac M."/>
        </authorList>
    </citation>
    <scope>NUCLEOTIDE SEQUENCE [LARGE SCALE GENOMIC DNA]</scope>
    <source>
        <strain evidence="1 2">EAF2021</strain>
    </source>
</reference>
<evidence type="ECO:0000313" key="1">
    <source>
        <dbReference type="EMBL" id="KAK8900007.1"/>
    </source>
</evidence>
<organism evidence="1 2">
    <name type="scientific">Tritrichomonas musculus</name>
    <dbReference type="NCBI Taxonomy" id="1915356"/>
    <lineage>
        <taxon>Eukaryota</taxon>
        <taxon>Metamonada</taxon>
        <taxon>Parabasalia</taxon>
        <taxon>Tritrichomonadida</taxon>
        <taxon>Tritrichomonadidae</taxon>
        <taxon>Tritrichomonas</taxon>
    </lineage>
</organism>
<evidence type="ECO:0008006" key="3">
    <source>
        <dbReference type="Google" id="ProtNLM"/>
    </source>
</evidence>
<keyword evidence="2" id="KW-1185">Reference proteome</keyword>
<evidence type="ECO:0000313" key="2">
    <source>
        <dbReference type="Proteomes" id="UP001470230"/>
    </source>
</evidence>
<dbReference type="EMBL" id="JAPFFF010000001">
    <property type="protein sequence ID" value="KAK8900007.1"/>
    <property type="molecule type" value="Genomic_DNA"/>
</dbReference>
<protein>
    <recommendedName>
        <fullName evidence="3">IQ calmodulin-binding motif family protein</fullName>
    </recommendedName>
</protein>
<proteinExistence type="predicted"/>
<accession>A0ABR2L9I1</accession>
<gene>
    <name evidence="1" type="ORF">M9Y10_002330</name>
</gene>
<dbReference type="Proteomes" id="UP001470230">
    <property type="component" value="Unassembled WGS sequence"/>
</dbReference>
<comment type="caution">
    <text evidence="1">The sequence shown here is derived from an EMBL/GenBank/DDBJ whole genome shotgun (WGS) entry which is preliminary data.</text>
</comment>